<evidence type="ECO:0000256" key="5">
    <source>
        <dbReference type="ARBA" id="ARBA00022824"/>
    </source>
</evidence>
<name>A0A1G4IKM9_TRYEQ</name>
<comment type="similarity">
    <text evidence="3">Belongs to the TRAPP small subunits family. BET3 subfamily.</text>
</comment>
<dbReference type="AlphaFoldDB" id="A0A1G4IKM9"/>
<dbReference type="PANTHER" id="PTHR20902:SF0">
    <property type="entry name" value="TRAFFICKING PROTEIN PARTICLE COMPLEX SUBUNIT 5"/>
    <property type="match status" value="1"/>
</dbReference>
<dbReference type="GO" id="GO:0006888">
    <property type="term" value="P:endoplasmic reticulum to Golgi vesicle-mediated transport"/>
    <property type="evidence" value="ECO:0007669"/>
    <property type="project" value="TreeGrafter"/>
</dbReference>
<accession>A0A1G4IKM9</accession>
<sequence>MLNRDGTRSNRSSVRLTSDEGKVSLSAFSFLFSELCTRAHSTPTKARDIEEIEQRLTSLGAIVGAKLMMLSSLKDPLELQRRPTTIDEALKLLQEKFWTRWFGKAANDLQQEGESTRYFLVDSNPMVLQHVYPSPEYMDSEGQWSINYASFMGGIVEGALRAVGFDADVLTYHHPEPDKPQQSIFAISFAQHVHDRERRIRD</sequence>
<keyword evidence="7" id="KW-0333">Golgi apparatus</keyword>
<dbReference type="SUPFAM" id="SSF111126">
    <property type="entry name" value="Ligand-binding domain in the NO signalling and Golgi transport"/>
    <property type="match status" value="1"/>
</dbReference>
<dbReference type="Pfam" id="PF04051">
    <property type="entry name" value="TRAPP"/>
    <property type="match status" value="1"/>
</dbReference>
<dbReference type="GO" id="GO:0005783">
    <property type="term" value="C:endoplasmic reticulum"/>
    <property type="evidence" value="ECO:0007669"/>
    <property type="project" value="UniProtKB-SubCell"/>
</dbReference>
<keyword evidence="9" id="KW-1185">Reference proteome</keyword>
<dbReference type="GO" id="GO:1990071">
    <property type="term" value="C:TRAPPII protein complex"/>
    <property type="evidence" value="ECO:0007669"/>
    <property type="project" value="TreeGrafter"/>
</dbReference>
<dbReference type="Gene3D" id="3.30.1380.20">
    <property type="entry name" value="Trafficking protein particle complex subunit 3"/>
    <property type="match status" value="1"/>
</dbReference>
<protein>
    <submittedName>
        <fullName evidence="8">Transport protein particle (TRAPP) subunit, putative</fullName>
    </submittedName>
</protein>
<dbReference type="RefSeq" id="XP_067083351.1">
    <property type="nucleotide sequence ID" value="XM_067227250.1"/>
</dbReference>
<evidence type="ECO:0000313" key="8">
    <source>
        <dbReference type="EMBL" id="SCU72899.1"/>
    </source>
</evidence>
<evidence type="ECO:0000256" key="4">
    <source>
        <dbReference type="ARBA" id="ARBA00022448"/>
    </source>
</evidence>
<evidence type="ECO:0000256" key="7">
    <source>
        <dbReference type="ARBA" id="ARBA00023034"/>
    </source>
</evidence>
<keyword evidence="5" id="KW-0256">Endoplasmic reticulum</keyword>
<reference evidence="8" key="1">
    <citation type="submission" date="2016-09" db="EMBL/GenBank/DDBJ databases">
        <authorList>
            <person name="Hebert L."/>
            <person name="Moumen B."/>
        </authorList>
    </citation>
    <scope>NUCLEOTIDE SEQUENCE [LARGE SCALE GENOMIC DNA]</scope>
    <source>
        <strain evidence="8">OVI</strain>
    </source>
</reference>
<gene>
    <name evidence="8" type="ORF">TEOVI_000448300</name>
</gene>
<dbReference type="VEuPathDB" id="TriTrypDB:TEOVI_000448300"/>
<evidence type="ECO:0000313" key="9">
    <source>
        <dbReference type="Proteomes" id="UP000195570"/>
    </source>
</evidence>
<organism evidence="8 9">
    <name type="scientific">Trypanosoma equiperdum</name>
    <dbReference type="NCBI Taxonomy" id="5694"/>
    <lineage>
        <taxon>Eukaryota</taxon>
        <taxon>Discoba</taxon>
        <taxon>Euglenozoa</taxon>
        <taxon>Kinetoplastea</taxon>
        <taxon>Metakinetoplastina</taxon>
        <taxon>Trypanosomatida</taxon>
        <taxon>Trypanosomatidae</taxon>
        <taxon>Trypanosoma</taxon>
    </lineage>
</organism>
<dbReference type="GO" id="GO:1990072">
    <property type="term" value="C:TRAPPIII protein complex"/>
    <property type="evidence" value="ECO:0007669"/>
    <property type="project" value="TreeGrafter"/>
</dbReference>
<dbReference type="InterPro" id="IPR024096">
    <property type="entry name" value="NO_sig/Golgi_transp_ligand-bd"/>
</dbReference>
<dbReference type="GO" id="GO:1990070">
    <property type="term" value="C:TRAPPI protein complex"/>
    <property type="evidence" value="ECO:0007669"/>
    <property type="project" value="TreeGrafter"/>
</dbReference>
<comment type="caution">
    <text evidence="8">The sequence shown here is derived from an EMBL/GenBank/DDBJ whole genome shotgun (WGS) entry which is preliminary data.</text>
</comment>
<keyword evidence="4" id="KW-0813">Transport</keyword>
<evidence type="ECO:0000256" key="1">
    <source>
        <dbReference type="ARBA" id="ARBA00004240"/>
    </source>
</evidence>
<keyword evidence="6" id="KW-0931">ER-Golgi transport</keyword>
<dbReference type="InterPro" id="IPR016696">
    <property type="entry name" value="TRAPP-I_su5"/>
</dbReference>
<dbReference type="PANTHER" id="PTHR20902">
    <property type="entry name" value="41-2 PROTEIN ANTIGEN-RELATED"/>
    <property type="match status" value="1"/>
</dbReference>
<evidence type="ECO:0000256" key="3">
    <source>
        <dbReference type="ARBA" id="ARBA00006218"/>
    </source>
</evidence>
<dbReference type="EMBL" id="CZPT02001923">
    <property type="protein sequence ID" value="SCU72899.1"/>
    <property type="molecule type" value="Genomic_DNA"/>
</dbReference>
<dbReference type="GeneID" id="92378423"/>
<dbReference type="InterPro" id="IPR007194">
    <property type="entry name" value="TRAPP_component"/>
</dbReference>
<evidence type="ECO:0000256" key="2">
    <source>
        <dbReference type="ARBA" id="ARBA00004555"/>
    </source>
</evidence>
<comment type="subcellular location">
    <subcellularLocation>
        <location evidence="1">Endoplasmic reticulum</location>
    </subcellularLocation>
    <subcellularLocation>
        <location evidence="2">Golgi apparatus</location>
    </subcellularLocation>
</comment>
<evidence type="ECO:0000256" key="6">
    <source>
        <dbReference type="ARBA" id="ARBA00022892"/>
    </source>
</evidence>
<proteinExistence type="inferred from homology"/>
<dbReference type="Proteomes" id="UP000195570">
    <property type="component" value="Unassembled WGS sequence"/>
</dbReference>
<dbReference type="CDD" id="cd14943">
    <property type="entry name" value="TRAPPC5_Trs31"/>
    <property type="match status" value="1"/>
</dbReference>